<dbReference type="HOGENOM" id="CLU_3177507_0_0_9"/>
<protein>
    <submittedName>
        <fullName evidence="1">Uncharacterized protein</fullName>
    </submittedName>
</protein>
<dbReference type="PaxDb" id="411460-RUMTOR_02919"/>
<comment type="caution">
    <text evidence="1">The sequence shown here is derived from an EMBL/GenBank/DDBJ whole genome shotgun (WGS) entry which is preliminary data.</text>
</comment>
<dbReference type="EMBL" id="AAVP02000059">
    <property type="protein sequence ID" value="EDK22920.1"/>
    <property type="molecule type" value="Genomic_DNA"/>
</dbReference>
<reference evidence="1 2" key="1">
    <citation type="submission" date="2007-03" db="EMBL/GenBank/DDBJ databases">
        <authorList>
            <person name="Fulton L."/>
            <person name="Clifton S."/>
            <person name="Fulton B."/>
            <person name="Xu J."/>
            <person name="Minx P."/>
            <person name="Pepin K.H."/>
            <person name="Johnson M."/>
            <person name="Thiruvilangam P."/>
            <person name="Bhonagiri V."/>
            <person name="Nash W.E."/>
            <person name="Mardis E.R."/>
            <person name="Wilson R.K."/>
        </authorList>
    </citation>
    <scope>NUCLEOTIDE SEQUENCE [LARGE SCALE GENOMIC DNA]</scope>
    <source>
        <strain evidence="1 2">ATCC 27756</strain>
    </source>
</reference>
<accession>A5KRM4</accession>
<organism evidence="1 2">
    <name type="scientific">[Ruminococcus] torques ATCC 27756</name>
    <dbReference type="NCBI Taxonomy" id="411460"/>
    <lineage>
        <taxon>Bacteria</taxon>
        <taxon>Bacillati</taxon>
        <taxon>Bacillota</taxon>
        <taxon>Clostridia</taxon>
        <taxon>Lachnospirales</taxon>
        <taxon>Lachnospiraceae</taxon>
        <taxon>Mediterraneibacter</taxon>
    </lineage>
</organism>
<reference evidence="1 2" key="2">
    <citation type="submission" date="2007-04" db="EMBL/GenBank/DDBJ databases">
        <title>Draft genome sequence of Ruminococcus torques (ATCC 27756).</title>
        <authorList>
            <person name="Sudarsanam P."/>
            <person name="Ley R."/>
            <person name="Guruge J."/>
            <person name="Turnbaugh P.J."/>
            <person name="Mahowald M."/>
            <person name="Liep D."/>
            <person name="Gordon J."/>
        </authorList>
    </citation>
    <scope>NUCLEOTIDE SEQUENCE [LARGE SCALE GENOMIC DNA]</scope>
    <source>
        <strain evidence="1 2">ATCC 27756</strain>
    </source>
</reference>
<feature type="non-terminal residue" evidence="1">
    <location>
        <position position="1"/>
    </location>
</feature>
<evidence type="ECO:0000313" key="2">
    <source>
        <dbReference type="Proteomes" id="UP000003577"/>
    </source>
</evidence>
<dbReference type="Proteomes" id="UP000003577">
    <property type="component" value="Unassembled WGS sequence"/>
</dbReference>
<dbReference type="AlphaFoldDB" id="A5KRM4"/>
<proteinExistence type="predicted"/>
<name>A5KRM4_9FIRM</name>
<evidence type="ECO:0000313" key="1">
    <source>
        <dbReference type="EMBL" id="EDK22920.1"/>
    </source>
</evidence>
<gene>
    <name evidence="1" type="ORF">RUMTOR_02919</name>
</gene>
<sequence length="46" mass="5272">EGCLPASWANLKKLFPGFFQKLRVLGDPLNKKKGSREKTEEKLNVR</sequence>